<organism evidence="1 2">
    <name type="scientific">Streptomyces tibetensis</name>
    <dbReference type="NCBI Taxonomy" id="2382123"/>
    <lineage>
        <taxon>Bacteria</taxon>
        <taxon>Bacillati</taxon>
        <taxon>Actinomycetota</taxon>
        <taxon>Actinomycetes</taxon>
        <taxon>Kitasatosporales</taxon>
        <taxon>Streptomycetaceae</taxon>
        <taxon>Streptomyces</taxon>
    </lineage>
</organism>
<dbReference type="Proteomes" id="UP001601422">
    <property type="component" value="Unassembled WGS sequence"/>
</dbReference>
<sequence length="84" mass="9251">MTHDDLKESVRAHLFSLASGSISPEAASAWALRVMDSDAPELRDERIWTALDRLSGADLMEGPGQYLHAKEDFDAWASEFDGGE</sequence>
<dbReference type="EMBL" id="JBIAJP010000003">
    <property type="protein sequence ID" value="MFF0004672.1"/>
    <property type="molecule type" value="Genomic_DNA"/>
</dbReference>
<dbReference type="RefSeq" id="WP_389828436.1">
    <property type="nucleotide sequence ID" value="NZ_JBIAJP010000003.1"/>
</dbReference>
<keyword evidence="1" id="KW-0238">DNA-binding</keyword>
<dbReference type="GO" id="GO:0003677">
    <property type="term" value="F:DNA binding"/>
    <property type="evidence" value="ECO:0007669"/>
    <property type="project" value="UniProtKB-KW"/>
</dbReference>
<comment type="caution">
    <text evidence="1">The sequence shown here is derived from an EMBL/GenBank/DDBJ whole genome shotgun (WGS) entry which is preliminary data.</text>
</comment>
<protein>
    <submittedName>
        <fullName evidence="1">DNA-binding protein</fullName>
    </submittedName>
</protein>
<evidence type="ECO:0000313" key="2">
    <source>
        <dbReference type="Proteomes" id="UP001601422"/>
    </source>
</evidence>
<reference evidence="1 2" key="1">
    <citation type="submission" date="2024-10" db="EMBL/GenBank/DDBJ databases">
        <title>The Natural Products Discovery Center: Release of the First 8490 Sequenced Strains for Exploring Actinobacteria Biosynthetic Diversity.</title>
        <authorList>
            <person name="Kalkreuter E."/>
            <person name="Kautsar S.A."/>
            <person name="Yang D."/>
            <person name="Bader C.D."/>
            <person name="Teijaro C.N."/>
            <person name="Fluegel L."/>
            <person name="Davis C.M."/>
            <person name="Simpson J.R."/>
            <person name="Lauterbach L."/>
            <person name="Steele A.D."/>
            <person name="Gui C."/>
            <person name="Meng S."/>
            <person name="Li G."/>
            <person name="Viehrig K."/>
            <person name="Ye F."/>
            <person name="Su P."/>
            <person name="Kiefer A.F."/>
            <person name="Nichols A."/>
            <person name="Cepeda A.J."/>
            <person name="Yan W."/>
            <person name="Fan B."/>
            <person name="Jiang Y."/>
            <person name="Adhikari A."/>
            <person name="Zheng C.-J."/>
            <person name="Schuster L."/>
            <person name="Cowan T.M."/>
            <person name="Smanski M.J."/>
            <person name="Chevrette M.G."/>
            <person name="De Carvalho L.P.S."/>
            <person name="Shen B."/>
        </authorList>
    </citation>
    <scope>NUCLEOTIDE SEQUENCE [LARGE SCALE GENOMIC DNA]</scope>
    <source>
        <strain evidence="1 2">NPDC005497</strain>
    </source>
</reference>
<gene>
    <name evidence="1" type="ORF">ACFYQT_14695</name>
</gene>
<name>A0ABW6MUH4_9ACTN</name>
<evidence type="ECO:0000313" key="1">
    <source>
        <dbReference type="EMBL" id="MFF0004672.1"/>
    </source>
</evidence>
<proteinExistence type="predicted"/>
<accession>A0ABW6MUH4</accession>
<keyword evidence="2" id="KW-1185">Reference proteome</keyword>